<dbReference type="InterPro" id="IPR036282">
    <property type="entry name" value="Glutathione-S-Trfase_C_sf"/>
</dbReference>
<dbReference type="FunFam" id="1.20.1050.10:FF:000030">
    <property type="entry name" value="Glutathione S-transferase S1"/>
    <property type="match status" value="1"/>
</dbReference>
<dbReference type="OMA" id="HISSYAM"/>
<evidence type="ECO:0000313" key="2">
    <source>
        <dbReference type="EMBL" id="ESO97105.1"/>
    </source>
</evidence>
<dbReference type="Gene3D" id="1.20.1050.10">
    <property type="match status" value="1"/>
</dbReference>
<dbReference type="PANTHER" id="PTHR11571:SF150">
    <property type="entry name" value="GLUTATHIONE S-TRANSFERASE"/>
    <property type="match status" value="1"/>
</dbReference>
<dbReference type="CTD" id="20250997"/>
<reference evidence="2 3" key="1">
    <citation type="journal article" date="2013" name="Nature">
        <title>Insights into bilaterian evolution from three spiralian genomes.</title>
        <authorList>
            <person name="Simakov O."/>
            <person name="Marletaz F."/>
            <person name="Cho S.J."/>
            <person name="Edsinger-Gonzales E."/>
            <person name="Havlak P."/>
            <person name="Hellsten U."/>
            <person name="Kuo D.H."/>
            <person name="Larsson T."/>
            <person name="Lv J."/>
            <person name="Arendt D."/>
            <person name="Savage R."/>
            <person name="Osoegawa K."/>
            <person name="de Jong P."/>
            <person name="Grimwood J."/>
            <person name="Chapman J.A."/>
            <person name="Shapiro H."/>
            <person name="Aerts A."/>
            <person name="Otillar R.P."/>
            <person name="Terry A.Y."/>
            <person name="Boore J.L."/>
            <person name="Grigoriev I.V."/>
            <person name="Lindberg D.R."/>
            <person name="Seaver E.C."/>
            <person name="Weisblat D.A."/>
            <person name="Putnam N.H."/>
            <person name="Rokhsar D.S."/>
        </authorList>
    </citation>
    <scope>NUCLEOTIDE SEQUENCE [LARGE SCALE GENOMIC DNA]</scope>
</reference>
<dbReference type="CDD" id="cd03192">
    <property type="entry name" value="GST_C_Sigma_like"/>
    <property type="match status" value="1"/>
</dbReference>
<evidence type="ECO:0000259" key="1">
    <source>
        <dbReference type="PROSITE" id="PS50405"/>
    </source>
</evidence>
<dbReference type="Proteomes" id="UP000030746">
    <property type="component" value="Unassembled WGS sequence"/>
</dbReference>
<dbReference type="GO" id="GO:0006749">
    <property type="term" value="P:glutathione metabolic process"/>
    <property type="evidence" value="ECO:0007669"/>
    <property type="project" value="TreeGrafter"/>
</dbReference>
<dbReference type="AlphaFoldDB" id="V4AQK7"/>
<feature type="domain" description="GST C-terminal" evidence="1">
    <location>
        <begin position="32"/>
        <end position="152"/>
    </location>
</feature>
<dbReference type="PROSITE" id="PS50405">
    <property type="entry name" value="GST_CTER"/>
    <property type="match status" value="1"/>
</dbReference>
<dbReference type="Pfam" id="PF14497">
    <property type="entry name" value="GST_C_3"/>
    <property type="match status" value="1"/>
</dbReference>
<dbReference type="SUPFAM" id="SSF47616">
    <property type="entry name" value="GST C-terminal domain-like"/>
    <property type="match status" value="1"/>
</dbReference>
<gene>
    <name evidence="2" type="ORF">LOTGIDRAFT_239205</name>
</gene>
<protein>
    <recommendedName>
        <fullName evidence="1">GST C-terminal domain-containing protein</fullName>
    </recommendedName>
</protein>
<dbReference type="GeneID" id="20250997"/>
<dbReference type="KEGG" id="lgi:LOTGIDRAFT_239205"/>
<dbReference type="RefSeq" id="XP_009052219.1">
    <property type="nucleotide sequence ID" value="XM_009053971.1"/>
</dbReference>
<keyword evidence="3" id="KW-1185">Reference proteome</keyword>
<proteinExistence type="predicted"/>
<sequence>MTKLVFTKKKTEHIFYCIIGLRGDLKGLDGKNNIEKLQTDVIVEECIQIREDQFNAHFEKDETIKAEKQKKLTETTLPKILGFIEKALSENARGNGFVVGNQLTWADLALIDTMERLPDLLAKYPKISAHKKLVEGLPKLAAYINKRPKTDL</sequence>
<organism evidence="2 3">
    <name type="scientific">Lottia gigantea</name>
    <name type="common">Giant owl limpet</name>
    <dbReference type="NCBI Taxonomy" id="225164"/>
    <lineage>
        <taxon>Eukaryota</taxon>
        <taxon>Metazoa</taxon>
        <taxon>Spiralia</taxon>
        <taxon>Lophotrochozoa</taxon>
        <taxon>Mollusca</taxon>
        <taxon>Gastropoda</taxon>
        <taxon>Patellogastropoda</taxon>
        <taxon>Lottioidea</taxon>
        <taxon>Lottiidae</taxon>
        <taxon>Lottia</taxon>
    </lineage>
</organism>
<dbReference type="InterPro" id="IPR050213">
    <property type="entry name" value="GST_superfamily"/>
</dbReference>
<dbReference type="STRING" id="225164.V4AQK7"/>
<dbReference type="InterPro" id="IPR010987">
    <property type="entry name" value="Glutathione-S-Trfase_C-like"/>
</dbReference>
<dbReference type="GO" id="GO:0004364">
    <property type="term" value="F:glutathione transferase activity"/>
    <property type="evidence" value="ECO:0007669"/>
    <property type="project" value="TreeGrafter"/>
</dbReference>
<dbReference type="EMBL" id="KB201338">
    <property type="protein sequence ID" value="ESO97105.1"/>
    <property type="molecule type" value="Genomic_DNA"/>
</dbReference>
<dbReference type="HOGENOM" id="CLU_1724377_0_0_1"/>
<dbReference type="OrthoDB" id="414243at2759"/>
<name>V4AQK7_LOTGI</name>
<evidence type="ECO:0000313" key="3">
    <source>
        <dbReference type="Proteomes" id="UP000030746"/>
    </source>
</evidence>
<dbReference type="PANTHER" id="PTHR11571">
    <property type="entry name" value="GLUTATHIONE S-TRANSFERASE"/>
    <property type="match status" value="1"/>
</dbReference>
<dbReference type="InterPro" id="IPR004046">
    <property type="entry name" value="GST_C"/>
</dbReference>
<accession>V4AQK7</accession>